<evidence type="ECO:0000313" key="6">
    <source>
        <dbReference type="EMBL" id="ELP86695.1"/>
    </source>
</evidence>
<keyword evidence="2 4" id="KW-0732">Signal</keyword>
<keyword evidence="7" id="KW-1185">Reference proteome</keyword>
<reference evidence="6 7" key="1">
    <citation type="submission" date="2012-10" db="EMBL/GenBank/DDBJ databases">
        <authorList>
            <person name="Zafar N."/>
            <person name="Inman J."/>
            <person name="Hall N."/>
            <person name="Lorenzi H."/>
            <person name="Caler E."/>
        </authorList>
    </citation>
    <scope>NUCLEOTIDE SEQUENCE [LARGE SCALE GENOMIC DNA]</scope>
    <source>
        <strain evidence="6 7">IP1</strain>
    </source>
</reference>
<protein>
    <recommendedName>
        <fullName evidence="5">Expansin-like EG45 domain-containing protein</fullName>
    </recommendedName>
</protein>
<keyword evidence="3" id="KW-1015">Disulfide bond</keyword>
<comment type="similarity">
    <text evidence="1">Belongs to the expansin family. Expansin A subfamily.</text>
</comment>
<evidence type="ECO:0000256" key="3">
    <source>
        <dbReference type="ARBA" id="ARBA00023157"/>
    </source>
</evidence>
<evidence type="ECO:0000256" key="4">
    <source>
        <dbReference type="SAM" id="SignalP"/>
    </source>
</evidence>
<dbReference type="KEGG" id="eiv:EIN_305410"/>
<dbReference type="AlphaFoldDB" id="A0A0A1TYU2"/>
<proteinExistence type="inferred from homology"/>
<dbReference type="Gene3D" id="2.40.40.10">
    <property type="entry name" value="RlpA-like domain"/>
    <property type="match status" value="1"/>
</dbReference>
<dbReference type="Gene3D" id="2.60.40.760">
    <property type="entry name" value="Expansin, cellulose-binding-like domain"/>
    <property type="match status" value="1"/>
</dbReference>
<dbReference type="OrthoDB" id="5823761at2759"/>
<feature type="signal peptide" evidence="4">
    <location>
        <begin position="1"/>
        <end position="15"/>
    </location>
</feature>
<dbReference type="InterPro" id="IPR007112">
    <property type="entry name" value="Expansin/allergen_DPBB_dom"/>
</dbReference>
<dbReference type="PANTHER" id="PTHR31836">
    <property type="match status" value="1"/>
</dbReference>
<dbReference type="PROSITE" id="PS50842">
    <property type="entry name" value="EXPANSIN_EG45"/>
    <property type="match status" value="1"/>
</dbReference>
<dbReference type="Proteomes" id="UP000014680">
    <property type="component" value="Unassembled WGS sequence"/>
</dbReference>
<dbReference type="PANTHER" id="PTHR31836:SF21">
    <property type="entry name" value="EXPANSIN-LIKE PROTEIN 7"/>
    <property type="match status" value="1"/>
</dbReference>
<dbReference type="RefSeq" id="XP_004186041.1">
    <property type="nucleotide sequence ID" value="XM_004185993.1"/>
</dbReference>
<gene>
    <name evidence="6" type="ORF">EIN_305410</name>
</gene>
<dbReference type="OMA" id="SKECCET"/>
<dbReference type="GeneID" id="14885681"/>
<dbReference type="InterPro" id="IPR051477">
    <property type="entry name" value="Expansin_CellWall"/>
</dbReference>
<dbReference type="InterPro" id="IPR036749">
    <property type="entry name" value="Expansin_CBD_sf"/>
</dbReference>
<evidence type="ECO:0000259" key="5">
    <source>
        <dbReference type="PROSITE" id="PS50842"/>
    </source>
</evidence>
<accession>A0A0A1TYU2</accession>
<name>A0A0A1TYU2_ENTIV</name>
<evidence type="ECO:0000256" key="2">
    <source>
        <dbReference type="ARBA" id="ARBA00022729"/>
    </source>
</evidence>
<dbReference type="EMBL" id="KB206936">
    <property type="protein sequence ID" value="ELP86695.1"/>
    <property type="molecule type" value="Genomic_DNA"/>
</dbReference>
<dbReference type="VEuPathDB" id="AmoebaDB:EIN_305410"/>
<organism evidence="6 7">
    <name type="scientific">Entamoeba invadens IP1</name>
    <dbReference type="NCBI Taxonomy" id="370355"/>
    <lineage>
        <taxon>Eukaryota</taxon>
        <taxon>Amoebozoa</taxon>
        <taxon>Evosea</taxon>
        <taxon>Archamoebae</taxon>
        <taxon>Mastigamoebida</taxon>
        <taxon>Entamoebidae</taxon>
        <taxon>Entamoeba</taxon>
    </lineage>
</organism>
<dbReference type="SUPFAM" id="SSF50685">
    <property type="entry name" value="Barwin-like endoglucanases"/>
    <property type="match status" value="1"/>
</dbReference>
<feature type="domain" description="Expansin-like EG45" evidence="5">
    <location>
        <begin position="50"/>
        <end position="134"/>
    </location>
</feature>
<dbReference type="CDD" id="cd22271">
    <property type="entry name" value="DPBB_EXP_N-like"/>
    <property type="match status" value="1"/>
</dbReference>
<evidence type="ECO:0000313" key="7">
    <source>
        <dbReference type="Proteomes" id="UP000014680"/>
    </source>
</evidence>
<evidence type="ECO:0000256" key="1">
    <source>
        <dbReference type="ARBA" id="ARBA00005392"/>
    </source>
</evidence>
<feature type="chain" id="PRO_5012429724" description="Expansin-like EG45 domain-containing protein" evidence="4">
    <location>
        <begin position="16"/>
        <end position="440"/>
    </location>
</feature>
<sequence length="440" mass="49109">MLLTLLLLTLSGAYLTPLSTCQPARISYYTFYNSESARCQLGTENVDTMFRCAPNTAFLNKASQCGICYEAVGEVGSVRFMVTDECPAGSNSEHCSGDYTHFDMASNAFPSLCDTNLGLCNITYRMVACDHTGNIKAKLKDGSSNYYIGVIFRNHIVGIKKVQISFGGNTYDLTRDESNQWQYNAQNTLPVTYLITSIDDDVVELTVDSYSTSTLFESKRNFKIPQNTFFDPATLQKTAVSNSKECCETPKFKNIYGDKFETPYKFINTGGSDNQCNGDKKSGSCALSIQVPQWRGFQFTTGNHQIASKSIKEITFFGKASKECDLMVWALFKNLKKTLKMTTSYTSFSIQLNEIGITESDQYWYGLEFQNPDPSQVTFYFDDIKTVYDGEVCTQKCSDHTSTCNGGGDGDDNSNGNNPSKDEGELYYIVFFMTIALIFI</sequence>
<dbReference type="InterPro" id="IPR036908">
    <property type="entry name" value="RlpA-like_sf"/>
</dbReference>